<evidence type="ECO:0000256" key="3">
    <source>
        <dbReference type="ARBA" id="ARBA00023027"/>
    </source>
</evidence>
<dbReference type="CDD" id="cd07085">
    <property type="entry name" value="ALDH_F6_MMSDH"/>
    <property type="match status" value="1"/>
</dbReference>
<evidence type="ECO:0000313" key="6">
    <source>
        <dbReference type="EMBL" id="WYY08895.1"/>
    </source>
</evidence>
<keyword evidence="7" id="KW-1185">Reference proteome</keyword>
<keyword evidence="2 6" id="KW-0560">Oxidoreductase</keyword>
<dbReference type="InterPro" id="IPR016162">
    <property type="entry name" value="Ald_DH_N"/>
</dbReference>
<evidence type="ECO:0000256" key="1">
    <source>
        <dbReference type="ARBA" id="ARBA00013048"/>
    </source>
</evidence>
<gene>
    <name evidence="6" type="ORF">RVF87_07520</name>
</gene>
<evidence type="ECO:0000259" key="5">
    <source>
        <dbReference type="Pfam" id="PF00171"/>
    </source>
</evidence>
<dbReference type="Pfam" id="PF00171">
    <property type="entry name" value="Aldedh"/>
    <property type="match status" value="1"/>
</dbReference>
<dbReference type="GO" id="GO:0016491">
    <property type="term" value="F:oxidoreductase activity"/>
    <property type="evidence" value="ECO:0007669"/>
    <property type="project" value="UniProtKB-KW"/>
</dbReference>
<dbReference type="Gene3D" id="3.40.309.10">
    <property type="entry name" value="Aldehyde Dehydrogenase, Chain A, domain 2"/>
    <property type="match status" value="1"/>
</dbReference>
<organism evidence="6 7">
    <name type="scientific">Gordonia hydrophobica</name>
    <dbReference type="NCBI Taxonomy" id="40516"/>
    <lineage>
        <taxon>Bacteria</taxon>
        <taxon>Bacillati</taxon>
        <taxon>Actinomycetota</taxon>
        <taxon>Actinomycetes</taxon>
        <taxon>Mycobacteriales</taxon>
        <taxon>Gordoniaceae</taxon>
        <taxon>Gordonia</taxon>
    </lineage>
</organism>
<dbReference type="InterPro" id="IPR016161">
    <property type="entry name" value="Ald_DH/histidinol_DH"/>
</dbReference>
<feature type="domain" description="Aldehyde dehydrogenase" evidence="5">
    <location>
        <begin position="48"/>
        <end position="505"/>
    </location>
</feature>
<dbReference type="InterPro" id="IPR016160">
    <property type="entry name" value="Ald_DH_CS_CYS"/>
</dbReference>
<dbReference type="PANTHER" id="PTHR43866">
    <property type="entry name" value="MALONATE-SEMIALDEHYDE DEHYDROGENASE"/>
    <property type="match status" value="1"/>
</dbReference>
<proteinExistence type="predicted"/>
<dbReference type="PANTHER" id="PTHR43866:SF4">
    <property type="entry name" value="MALONATE-SEMIALDEHYDE DEHYDROGENASE"/>
    <property type="match status" value="1"/>
</dbReference>
<dbReference type="SUPFAM" id="SSF53720">
    <property type="entry name" value="ALDH-like"/>
    <property type="match status" value="1"/>
</dbReference>
<feature type="region of interest" description="Disordered" evidence="4">
    <location>
        <begin position="1"/>
        <end position="27"/>
    </location>
</feature>
<evidence type="ECO:0000256" key="2">
    <source>
        <dbReference type="ARBA" id="ARBA00023002"/>
    </source>
</evidence>
<dbReference type="EMBL" id="CP136137">
    <property type="protein sequence ID" value="WYY08895.1"/>
    <property type="molecule type" value="Genomic_DNA"/>
</dbReference>
<dbReference type="RefSeq" id="WP_239589032.1">
    <property type="nucleotide sequence ID" value="NZ_CP136137.1"/>
</dbReference>
<dbReference type="Gene3D" id="3.40.605.10">
    <property type="entry name" value="Aldehyde Dehydrogenase, Chain A, domain 1"/>
    <property type="match status" value="1"/>
</dbReference>
<dbReference type="InterPro" id="IPR015590">
    <property type="entry name" value="Aldehyde_DH_dom"/>
</dbReference>
<evidence type="ECO:0000313" key="7">
    <source>
        <dbReference type="Proteomes" id="UP001479933"/>
    </source>
</evidence>
<dbReference type="InterPro" id="IPR010061">
    <property type="entry name" value="MeMal-semiAld_DH"/>
</dbReference>
<evidence type="ECO:0000256" key="4">
    <source>
        <dbReference type="SAM" id="MobiDB-lite"/>
    </source>
</evidence>
<sequence>MKPIMTMTHSHQTESDAAPTSADLPGQGGIRAPLNFVNGSDSAGTGERELTVYNPATGEVEHVFNVTTPEQVGEVVAVAKAAQKEWGESAVAHRAAVMYEVRDALRRHADELADLIVTENGKTKVDALGEVNRGLESIEFACGVADHTAGRYSRDVSKGIDVHQVREPLGVVGCITPFNFPVMVPLWMIANALSTGNAVILKPSEKSPTATTRLAEIMTEAGIPPGVFNVVQGDAATAGALIEHPDVAAISFVGSTPVAKAIYEQGTKLGKRVQALGGAKNHMVVLPDANLDDAANAAVGAAFGAAGERCMAVSVLVAVGDVADPLIEKISGLMSKLTVGPGNEGGSDFGPVISREHRDRVAGFLDASGEAGGALVVDGRKNERFEQDGYFIGPSLIDNITPGTACYDNEIFGPVLAVMRVSSLDEAIDVVNENPYGNGAALFTESGGAARRFEADTKIGMLGINVPIPVPVGWYSFGGWKSSLFGDSHMYGEEGVRFFTRAKVVTSRWKDGSK</sequence>
<name>A0ABZ2U587_9ACTN</name>
<protein>
    <recommendedName>
        <fullName evidence="1">methylmalonate-semialdehyde dehydrogenase (CoA acylating)</fullName>
        <ecNumber evidence="1">1.2.1.27</ecNumber>
    </recommendedName>
</protein>
<dbReference type="EC" id="1.2.1.27" evidence="1"/>
<keyword evidence="3" id="KW-0520">NAD</keyword>
<reference evidence="6 7" key="1">
    <citation type="journal article" date="2023" name="Virus Evol.">
        <title>Computational host range prediction-The good, the bad, and the ugly.</title>
        <authorList>
            <person name="Howell A.A."/>
            <person name="Versoza C.J."/>
            <person name="Pfeifer S.P."/>
        </authorList>
    </citation>
    <scope>NUCLEOTIDE SEQUENCE [LARGE SCALE GENOMIC DNA]</scope>
    <source>
        <strain evidence="6 7">1610/1b</strain>
    </source>
</reference>
<dbReference type="InterPro" id="IPR016163">
    <property type="entry name" value="Ald_DH_C"/>
</dbReference>
<dbReference type="PROSITE" id="PS00070">
    <property type="entry name" value="ALDEHYDE_DEHYDR_CYS"/>
    <property type="match status" value="1"/>
</dbReference>
<dbReference type="Proteomes" id="UP001479933">
    <property type="component" value="Chromosome"/>
</dbReference>
<dbReference type="NCBIfam" id="TIGR01722">
    <property type="entry name" value="MMSDH"/>
    <property type="match status" value="1"/>
</dbReference>
<accession>A0ABZ2U587</accession>